<dbReference type="NCBIfam" id="TIGR00797">
    <property type="entry name" value="matE"/>
    <property type="match status" value="1"/>
</dbReference>
<dbReference type="PANTHER" id="PTHR42893">
    <property type="entry name" value="PROTEIN DETOXIFICATION 44, CHLOROPLASTIC-RELATED"/>
    <property type="match status" value="1"/>
</dbReference>
<comment type="caution">
    <text evidence="6">Lacks conserved residue(s) required for the propagation of feature annotation.</text>
</comment>
<dbReference type="InterPro" id="IPR044644">
    <property type="entry name" value="DinF-like"/>
</dbReference>
<keyword evidence="5 6" id="KW-0472">Membrane</keyword>
<feature type="transmembrane region" description="Helical" evidence="6">
    <location>
        <begin position="502"/>
        <end position="522"/>
    </location>
</feature>
<dbReference type="GO" id="GO:0015297">
    <property type="term" value="F:antiporter activity"/>
    <property type="evidence" value="ECO:0007669"/>
    <property type="project" value="InterPro"/>
</dbReference>
<protein>
    <recommendedName>
        <fullName evidence="6">Protein DETOXIFICATION</fullName>
    </recommendedName>
    <alternativeName>
        <fullName evidence="6">Multidrug and toxic compound extrusion protein</fullName>
    </alternativeName>
</protein>
<evidence type="ECO:0000256" key="1">
    <source>
        <dbReference type="ARBA" id="ARBA00004141"/>
    </source>
</evidence>
<feature type="transmembrane region" description="Helical" evidence="6">
    <location>
        <begin position="439"/>
        <end position="462"/>
    </location>
</feature>
<feature type="transmembrane region" description="Helical" evidence="6">
    <location>
        <begin position="158"/>
        <end position="181"/>
    </location>
</feature>
<comment type="subcellular location">
    <subcellularLocation>
        <location evidence="1">Membrane</location>
        <topology evidence="1">Multi-pass membrane protein</topology>
    </subcellularLocation>
</comment>
<dbReference type="KEGG" id="mpp:MICPUCDRAFT_55690"/>
<dbReference type="PANTHER" id="PTHR42893:SF46">
    <property type="entry name" value="PROTEIN DETOXIFICATION 44, CHLOROPLASTIC"/>
    <property type="match status" value="1"/>
</dbReference>
<gene>
    <name evidence="7" type="ORF">MICPUCDRAFT_55690</name>
</gene>
<evidence type="ECO:0000256" key="3">
    <source>
        <dbReference type="ARBA" id="ARBA00022692"/>
    </source>
</evidence>
<evidence type="ECO:0000313" key="7">
    <source>
        <dbReference type="EMBL" id="EEH59930.1"/>
    </source>
</evidence>
<dbReference type="EMBL" id="GG663736">
    <property type="protein sequence ID" value="EEH59930.1"/>
    <property type="molecule type" value="Genomic_DNA"/>
</dbReference>
<keyword evidence="4 6" id="KW-1133">Transmembrane helix</keyword>
<feature type="transmembrane region" description="Helical" evidence="6">
    <location>
        <begin position="233"/>
        <end position="254"/>
    </location>
</feature>
<evidence type="ECO:0000256" key="4">
    <source>
        <dbReference type="ARBA" id="ARBA00022989"/>
    </source>
</evidence>
<dbReference type="RefSeq" id="XP_003056554.1">
    <property type="nucleotide sequence ID" value="XM_003056508.1"/>
</dbReference>
<dbReference type="GeneID" id="9681585"/>
<reference evidence="7 8" key="1">
    <citation type="journal article" date="2009" name="Science">
        <title>Green evolution and dynamic adaptations revealed by genomes of the marine picoeukaryotes Micromonas.</title>
        <authorList>
            <person name="Worden A.Z."/>
            <person name="Lee J.H."/>
            <person name="Mock T."/>
            <person name="Rouze P."/>
            <person name="Simmons M.P."/>
            <person name="Aerts A.L."/>
            <person name="Allen A.E."/>
            <person name="Cuvelier M.L."/>
            <person name="Derelle E."/>
            <person name="Everett M.V."/>
            <person name="Foulon E."/>
            <person name="Grimwood J."/>
            <person name="Gundlach H."/>
            <person name="Henrissat B."/>
            <person name="Napoli C."/>
            <person name="McDonald S.M."/>
            <person name="Parker M.S."/>
            <person name="Rombauts S."/>
            <person name="Salamov A."/>
            <person name="Von Dassow P."/>
            <person name="Badger J.H."/>
            <person name="Coutinho P.M."/>
            <person name="Demir E."/>
            <person name="Dubchak I."/>
            <person name="Gentemann C."/>
            <person name="Eikrem W."/>
            <person name="Gready J.E."/>
            <person name="John U."/>
            <person name="Lanier W."/>
            <person name="Lindquist E.A."/>
            <person name="Lucas S."/>
            <person name="Mayer K.F."/>
            <person name="Moreau H."/>
            <person name="Not F."/>
            <person name="Otillar R."/>
            <person name="Panaud O."/>
            <person name="Pangilinan J."/>
            <person name="Paulsen I."/>
            <person name="Piegu B."/>
            <person name="Poliakov A."/>
            <person name="Robbens S."/>
            <person name="Schmutz J."/>
            <person name="Toulza E."/>
            <person name="Wyss T."/>
            <person name="Zelensky A."/>
            <person name="Zhou K."/>
            <person name="Armbrust E.V."/>
            <person name="Bhattacharya D."/>
            <person name="Goodenough U.W."/>
            <person name="Van de Peer Y."/>
            <person name="Grigoriev I.V."/>
        </authorList>
    </citation>
    <scope>NUCLEOTIDE SEQUENCE [LARGE SCALE GENOMIC DNA]</scope>
    <source>
        <strain evidence="7 8">CCMP1545</strain>
    </source>
</reference>
<dbReference type="OrthoDB" id="2126698at2759"/>
<dbReference type="Proteomes" id="UP000001876">
    <property type="component" value="Unassembled WGS sequence"/>
</dbReference>
<accession>C1MLF1</accession>
<evidence type="ECO:0000256" key="6">
    <source>
        <dbReference type="RuleBase" id="RU004914"/>
    </source>
</evidence>
<dbReference type="STRING" id="564608.C1MLF1"/>
<keyword evidence="3 6" id="KW-0812">Transmembrane</keyword>
<dbReference type="GO" id="GO:0042910">
    <property type="term" value="F:xenobiotic transmembrane transporter activity"/>
    <property type="evidence" value="ECO:0007669"/>
    <property type="project" value="InterPro"/>
</dbReference>
<keyword evidence="8" id="KW-1185">Reference proteome</keyword>
<dbReference type="AlphaFoldDB" id="C1MLF1"/>
<sequence>MHARFLQPCRVLNKSRAYAHAYCLRACSRHEPKTLANIQNRRGKKHEETKSLDSRIWNLAMPAVASLLLDPILGVVDTAFVGRIDGNSAEAALGGLAISTTVFNFFFKIFNFLAVVTGPLVASQISTGDTFGERSIPYPQEVGPVIELKSEKVYGREAAAETVAGAMVLATVLGVFVLLSLEIGSDVILSWAGADVEDPVNTAKILTTVEGELLPQGLDVNSMIGNAEAYLRIRALSAPAVLICSVAVGAYRGLLNTRTPLLVSLSANMLNLVLDPILIFGVGPLPPLGVAGAAAATTAAEWVSAVVFCFLLKEEGLLFADRVKLGSILIPDLSAERPYRPHSTSSFVSRSAPWLKPFAAGSISQLVRTLFLQIVLVSATAEAAKMGVAGSHQICIQVWWVTLFALDALAVAAQSLVAVTLGMEDVKAAREAANRTLQLAVIAGTSVGISILAAGPLLPSFFTTDTNVVDAVEYPMYLIAVLQPLNAAIFVGDGVFQGAADFGFLAFAMLFSAVPAVVSLGLEGFRSQHDLNTIWRSMALLQLGRAATLSARYWGPWGPVSRTREKNKSERTKEEIH</sequence>
<dbReference type="eggNOG" id="KOG1347">
    <property type="taxonomic scope" value="Eukaryota"/>
</dbReference>
<evidence type="ECO:0000256" key="2">
    <source>
        <dbReference type="ARBA" id="ARBA00010199"/>
    </source>
</evidence>
<feature type="transmembrane region" description="Helical" evidence="6">
    <location>
        <begin position="474"/>
        <end position="495"/>
    </location>
</feature>
<feature type="transmembrane region" description="Helical" evidence="6">
    <location>
        <begin position="288"/>
        <end position="312"/>
    </location>
</feature>
<dbReference type="Pfam" id="PF01554">
    <property type="entry name" value="MatE"/>
    <property type="match status" value="1"/>
</dbReference>
<organism evidence="8">
    <name type="scientific">Micromonas pusilla (strain CCMP1545)</name>
    <name type="common">Picoplanktonic green alga</name>
    <dbReference type="NCBI Taxonomy" id="564608"/>
    <lineage>
        <taxon>Eukaryota</taxon>
        <taxon>Viridiplantae</taxon>
        <taxon>Chlorophyta</taxon>
        <taxon>Mamiellophyceae</taxon>
        <taxon>Mamiellales</taxon>
        <taxon>Mamiellaceae</taxon>
        <taxon>Micromonas</taxon>
    </lineage>
</organism>
<name>C1MLF1_MICPC</name>
<evidence type="ECO:0000313" key="8">
    <source>
        <dbReference type="Proteomes" id="UP000001876"/>
    </source>
</evidence>
<evidence type="ECO:0000256" key="5">
    <source>
        <dbReference type="ARBA" id="ARBA00023136"/>
    </source>
</evidence>
<dbReference type="OMA" id="MDWVREQ"/>
<proteinExistence type="inferred from homology"/>
<dbReference type="GO" id="GO:0016020">
    <property type="term" value="C:membrane"/>
    <property type="evidence" value="ECO:0007669"/>
    <property type="project" value="UniProtKB-SubCell"/>
</dbReference>
<comment type="similarity">
    <text evidence="2 6">Belongs to the multi antimicrobial extrusion (MATE) (TC 2.A.66.1) family.</text>
</comment>
<feature type="transmembrane region" description="Helical" evidence="6">
    <location>
        <begin position="398"/>
        <end position="419"/>
    </location>
</feature>
<dbReference type="InterPro" id="IPR002528">
    <property type="entry name" value="MATE_fam"/>
</dbReference>
<feature type="transmembrane region" description="Helical" evidence="6">
    <location>
        <begin position="261"/>
        <end position="282"/>
    </location>
</feature>